<feature type="compositionally biased region" description="Basic and acidic residues" evidence="7">
    <location>
        <begin position="463"/>
        <end position="472"/>
    </location>
</feature>
<dbReference type="SMART" id="SM00665">
    <property type="entry name" value="B561"/>
    <property type="match status" value="1"/>
</dbReference>
<dbReference type="CDD" id="cd09630">
    <property type="entry name" value="CDH_like_cytochrome"/>
    <property type="match status" value="1"/>
</dbReference>
<dbReference type="PANTHER" id="PTHR47797:SF1">
    <property type="entry name" value="CYTOCHROME B561 DOMAIN-CONTAINING PROTEIN-RELATED"/>
    <property type="match status" value="1"/>
</dbReference>
<evidence type="ECO:0000256" key="1">
    <source>
        <dbReference type="ARBA" id="ARBA00004370"/>
    </source>
</evidence>
<sequence>MLFKRLGLAALVAAGLIPSVLAQDDDNESKSTSSTFVNADRAIGFSFAVPEGNEDQFYFTLRVHRTHAWGAIGLGADDMPGALYLMVYDNSRQTNVTFSPRIAFGYHEPAYHPDFEYELLEETGIYDEHMVVVGRCLRNCMTWPNRGTKGGKIDVNSTSEKGIYALGPLEGFASDRHDESLKFHVQYGSFYMDMSRAHGATEPPMLTDSSKSDGAQLDKKYVQKADVMSTMHAVFMLLSIVLLMPLGAVMIRLGNWVKWHAYNQTFAMVLVLVGFGIGIATSYRYQRSRDFKSYHQILGFFIVFFILFQFALGLLHHRQYRRTQMPTSYGKFHPWVGRLVLLLGIMNGFFGFTFALNRRYGIILAGLVIAMCFAIFVVIVGRRWLNHHARNSSQPRNGQWPPPNGNRPHFGPQAGAGSWQYPMPPGHDMPGQPPPHYEPPPRYEEPPQQNIGLRQVVAGLRSTEPRSQERRPGQRGWDNPQAPRELV</sequence>
<dbReference type="STRING" id="857340.A0A086T5U8"/>
<feature type="transmembrane region" description="Helical" evidence="8">
    <location>
        <begin position="362"/>
        <end position="381"/>
    </location>
</feature>
<dbReference type="EMBL" id="JPKY01000043">
    <property type="protein sequence ID" value="KFH44730.1"/>
    <property type="molecule type" value="Genomic_DNA"/>
</dbReference>
<feature type="domain" description="Cytochrome b561" evidence="10">
    <location>
        <begin position="231"/>
        <end position="352"/>
    </location>
</feature>
<dbReference type="Pfam" id="PF16010">
    <property type="entry name" value="CDH-cyt"/>
    <property type="match status" value="1"/>
</dbReference>
<evidence type="ECO:0000256" key="4">
    <source>
        <dbReference type="ARBA" id="ARBA00022982"/>
    </source>
</evidence>
<evidence type="ECO:0000259" key="10">
    <source>
        <dbReference type="SMART" id="SM00665"/>
    </source>
</evidence>
<keyword evidence="5 8" id="KW-1133">Transmembrane helix</keyword>
<organism evidence="11 12">
    <name type="scientific">Hapsidospora chrysogenum (strain ATCC 11550 / CBS 779.69 / DSM 880 / IAM 14645 / JCM 23072 / IMI 49137)</name>
    <name type="common">Acremonium chrysogenum</name>
    <dbReference type="NCBI Taxonomy" id="857340"/>
    <lineage>
        <taxon>Eukaryota</taxon>
        <taxon>Fungi</taxon>
        <taxon>Dikarya</taxon>
        <taxon>Ascomycota</taxon>
        <taxon>Pezizomycotina</taxon>
        <taxon>Sordariomycetes</taxon>
        <taxon>Hypocreomycetidae</taxon>
        <taxon>Hypocreales</taxon>
        <taxon>Bionectriaceae</taxon>
        <taxon>Hapsidospora</taxon>
    </lineage>
</organism>
<feature type="transmembrane region" description="Helical" evidence="8">
    <location>
        <begin position="265"/>
        <end position="285"/>
    </location>
</feature>
<dbReference type="CDD" id="cd08760">
    <property type="entry name" value="Cyt_b561_FRRS1_like"/>
    <property type="match status" value="1"/>
</dbReference>
<dbReference type="HOGENOM" id="CLU_031471_0_0_1"/>
<dbReference type="OrthoDB" id="19261at2759"/>
<keyword evidence="12" id="KW-1185">Reference proteome</keyword>
<reference evidence="12" key="1">
    <citation type="journal article" date="2014" name="Genome Announc.">
        <title>Genome sequence and annotation of Acremonium chrysogenum, producer of the beta-lactam antibiotic cephalosporin C.</title>
        <authorList>
            <person name="Terfehr D."/>
            <person name="Dahlmann T.A."/>
            <person name="Specht T."/>
            <person name="Zadra I."/>
            <person name="Kuernsteiner H."/>
            <person name="Kueck U."/>
        </authorList>
    </citation>
    <scope>NUCLEOTIDE SEQUENCE [LARGE SCALE GENOMIC DNA]</scope>
    <source>
        <strain evidence="12">ATCC 11550 / CBS 779.69 / DSM 880 / IAM 14645 / JCM 23072 / IMI 49137</strain>
    </source>
</reference>
<evidence type="ECO:0000256" key="9">
    <source>
        <dbReference type="SAM" id="SignalP"/>
    </source>
</evidence>
<feature type="transmembrane region" description="Helical" evidence="8">
    <location>
        <begin position="233"/>
        <end position="253"/>
    </location>
</feature>
<dbReference type="InterPro" id="IPR006593">
    <property type="entry name" value="Cyt_b561/ferric_Rdtase_TM"/>
</dbReference>
<dbReference type="Gene3D" id="2.60.40.1210">
    <property type="entry name" value="Cellobiose dehydrogenase, cytochrome domain"/>
    <property type="match status" value="1"/>
</dbReference>
<evidence type="ECO:0000256" key="6">
    <source>
        <dbReference type="ARBA" id="ARBA00023136"/>
    </source>
</evidence>
<keyword evidence="9" id="KW-0732">Signal</keyword>
<dbReference type="Pfam" id="PF03188">
    <property type="entry name" value="Cytochrom_B561"/>
    <property type="match status" value="1"/>
</dbReference>
<comment type="subcellular location">
    <subcellularLocation>
        <location evidence="1">Membrane</location>
    </subcellularLocation>
</comment>
<protein>
    <recommendedName>
        <fullName evidence="10">Cytochrome b561 domain-containing protein</fullName>
    </recommendedName>
</protein>
<evidence type="ECO:0000256" key="8">
    <source>
        <dbReference type="SAM" id="Phobius"/>
    </source>
</evidence>
<proteinExistence type="predicted"/>
<feature type="chain" id="PRO_5001815319" description="Cytochrome b561 domain-containing protein" evidence="9">
    <location>
        <begin position="23"/>
        <end position="487"/>
    </location>
</feature>
<dbReference type="SUPFAM" id="SSF49344">
    <property type="entry name" value="CBD9-like"/>
    <property type="match status" value="1"/>
</dbReference>
<keyword evidence="4" id="KW-0249">Electron transport</keyword>
<keyword evidence="2" id="KW-0813">Transport</keyword>
<dbReference type="Gene3D" id="1.20.120.1770">
    <property type="match status" value="1"/>
</dbReference>
<name>A0A086T5U8_HAPC1</name>
<feature type="compositionally biased region" description="Pro residues" evidence="7">
    <location>
        <begin position="422"/>
        <end position="438"/>
    </location>
</feature>
<dbReference type="AlphaFoldDB" id="A0A086T5U8"/>
<feature type="transmembrane region" description="Helical" evidence="8">
    <location>
        <begin position="335"/>
        <end position="356"/>
    </location>
</feature>
<gene>
    <name evidence="11" type="ORF">ACRE_044910</name>
</gene>
<evidence type="ECO:0000256" key="2">
    <source>
        <dbReference type="ARBA" id="ARBA00022448"/>
    </source>
</evidence>
<evidence type="ECO:0000256" key="7">
    <source>
        <dbReference type="SAM" id="MobiDB-lite"/>
    </source>
</evidence>
<feature type="signal peptide" evidence="9">
    <location>
        <begin position="1"/>
        <end position="22"/>
    </location>
</feature>
<evidence type="ECO:0000313" key="11">
    <source>
        <dbReference type="EMBL" id="KFH44730.1"/>
    </source>
</evidence>
<keyword evidence="6 8" id="KW-0472">Membrane</keyword>
<evidence type="ECO:0000256" key="5">
    <source>
        <dbReference type="ARBA" id="ARBA00022989"/>
    </source>
</evidence>
<feature type="region of interest" description="Disordered" evidence="7">
    <location>
        <begin position="390"/>
        <end position="487"/>
    </location>
</feature>
<dbReference type="InterPro" id="IPR015920">
    <property type="entry name" value="Cellobiose_DH-like_cyt"/>
</dbReference>
<keyword evidence="3 8" id="KW-0812">Transmembrane</keyword>
<evidence type="ECO:0000256" key="3">
    <source>
        <dbReference type="ARBA" id="ARBA00022692"/>
    </source>
</evidence>
<evidence type="ECO:0000313" key="12">
    <source>
        <dbReference type="Proteomes" id="UP000029964"/>
    </source>
</evidence>
<accession>A0A086T5U8</accession>
<dbReference type="GO" id="GO:0016020">
    <property type="term" value="C:membrane"/>
    <property type="evidence" value="ECO:0007669"/>
    <property type="project" value="UniProtKB-SubCell"/>
</dbReference>
<dbReference type="Proteomes" id="UP000029964">
    <property type="component" value="Unassembled WGS sequence"/>
</dbReference>
<comment type="caution">
    <text evidence="11">The sequence shown here is derived from an EMBL/GenBank/DDBJ whole genome shotgun (WGS) entry which is preliminary data.</text>
</comment>
<feature type="transmembrane region" description="Helical" evidence="8">
    <location>
        <begin position="297"/>
        <end position="315"/>
    </location>
</feature>
<dbReference type="PANTHER" id="PTHR47797">
    <property type="entry name" value="DEHYDROGENASE, PUTATIVE (AFU_ORTHOLOGUE AFUA_8G05805)-RELATED"/>
    <property type="match status" value="1"/>
</dbReference>